<proteinExistence type="inferred from homology"/>
<feature type="domain" description="C2H2-type" evidence="13">
    <location>
        <begin position="391"/>
        <end position="418"/>
    </location>
</feature>
<dbReference type="AlphaFoldDB" id="A0A7K5FWY8"/>
<dbReference type="OrthoDB" id="5411773at2759"/>
<evidence type="ECO:0000256" key="12">
    <source>
        <dbReference type="SAM" id="MobiDB-lite"/>
    </source>
</evidence>
<evidence type="ECO:0000256" key="1">
    <source>
        <dbReference type="ARBA" id="ARBA00004123"/>
    </source>
</evidence>
<comment type="subcellular location">
    <subcellularLocation>
        <location evidence="1">Nucleus</location>
    </subcellularLocation>
</comment>
<dbReference type="GO" id="GO:0000981">
    <property type="term" value="F:DNA-binding transcription factor activity, RNA polymerase II-specific"/>
    <property type="evidence" value="ECO:0007669"/>
    <property type="project" value="TreeGrafter"/>
</dbReference>
<dbReference type="GO" id="GO:0000977">
    <property type="term" value="F:RNA polymerase II transcription regulatory region sequence-specific DNA binding"/>
    <property type="evidence" value="ECO:0007669"/>
    <property type="project" value="TreeGrafter"/>
</dbReference>
<dbReference type="GO" id="GO:0005634">
    <property type="term" value="C:nucleus"/>
    <property type="evidence" value="ECO:0007669"/>
    <property type="project" value="UniProtKB-SubCell"/>
</dbReference>
<evidence type="ECO:0000256" key="9">
    <source>
        <dbReference type="ARBA" id="ARBA00023163"/>
    </source>
</evidence>
<name>A0A7K5FWY8_PROAR</name>
<keyword evidence="7" id="KW-0805">Transcription regulation</keyword>
<dbReference type="Pfam" id="PF13894">
    <property type="entry name" value="zf-C2H2_4"/>
    <property type="match status" value="1"/>
</dbReference>
<dbReference type="PROSITE" id="PS50157">
    <property type="entry name" value="ZINC_FINGER_C2H2_2"/>
    <property type="match status" value="5"/>
</dbReference>
<keyword evidence="5 11" id="KW-0863">Zinc-finger</keyword>
<keyword evidence="9" id="KW-0804">Transcription</keyword>
<evidence type="ECO:0000256" key="6">
    <source>
        <dbReference type="ARBA" id="ARBA00022833"/>
    </source>
</evidence>
<feature type="region of interest" description="Disordered" evidence="12">
    <location>
        <begin position="227"/>
        <end position="264"/>
    </location>
</feature>
<evidence type="ECO:0000256" key="8">
    <source>
        <dbReference type="ARBA" id="ARBA00023125"/>
    </source>
</evidence>
<gene>
    <name evidence="15" type="primary">Znf398_1</name>
    <name evidence="15" type="ORF">PROATE_R08758</name>
</gene>
<feature type="region of interest" description="Disordered" evidence="12">
    <location>
        <begin position="468"/>
        <end position="489"/>
    </location>
</feature>
<dbReference type="Gene3D" id="6.10.140.140">
    <property type="match status" value="1"/>
</dbReference>
<comment type="caution">
    <text evidence="15">The sequence shown here is derived from an EMBL/GenBank/DDBJ whole genome shotgun (WGS) entry which is preliminary data.</text>
</comment>
<keyword evidence="3" id="KW-0479">Metal-binding</keyword>
<accession>A0A7K5FWY8</accession>
<evidence type="ECO:0000256" key="2">
    <source>
        <dbReference type="ARBA" id="ARBA00006991"/>
    </source>
</evidence>
<feature type="domain" description="C2H2-type" evidence="13">
    <location>
        <begin position="419"/>
        <end position="446"/>
    </location>
</feature>
<evidence type="ECO:0000313" key="16">
    <source>
        <dbReference type="Proteomes" id="UP000562415"/>
    </source>
</evidence>
<dbReference type="Gene3D" id="3.30.160.60">
    <property type="entry name" value="Classic Zinc Finger"/>
    <property type="match status" value="3"/>
</dbReference>
<dbReference type="EMBL" id="VYZH01006146">
    <property type="protein sequence ID" value="NWS49398.1"/>
    <property type="molecule type" value="Genomic_DNA"/>
</dbReference>
<feature type="domain" description="C2H2-type" evidence="13">
    <location>
        <begin position="299"/>
        <end position="326"/>
    </location>
</feature>
<evidence type="ECO:0000256" key="11">
    <source>
        <dbReference type="PROSITE-ProRule" id="PRU00042"/>
    </source>
</evidence>
<dbReference type="PROSITE" id="PS50805">
    <property type="entry name" value="KRAB"/>
    <property type="match status" value="1"/>
</dbReference>
<evidence type="ECO:0000259" key="13">
    <source>
        <dbReference type="PROSITE" id="PS50157"/>
    </source>
</evidence>
<evidence type="ECO:0000259" key="14">
    <source>
        <dbReference type="PROSITE" id="PS50805"/>
    </source>
</evidence>
<dbReference type="CDD" id="cd07765">
    <property type="entry name" value="KRAB_A-box"/>
    <property type="match status" value="1"/>
</dbReference>
<dbReference type="InterPro" id="IPR036236">
    <property type="entry name" value="Znf_C2H2_sf"/>
</dbReference>
<protein>
    <submittedName>
        <fullName evidence="15">ZN398 protein</fullName>
    </submittedName>
</protein>
<dbReference type="Proteomes" id="UP000562415">
    <property type="component" value="Unassembled WGS sequence"/>
</dbReference>
<evidence type="ECO:0000256" key="7">
    <source>
        <dbReference type="ARBA" id="ARBA00023015"/>
    </source>
</evidence>
<evidence type="ECO:0000256" key="4">
    <source>
        <dbReference type="ARBA" id="ARBA00022737"/>
    </source>
</evidence>
<feature type="non-terminal residue" evidence="15">
    <location>
        <position position="489"/>
    </location>
</feature>
<dbReference type="PANTHER" id="PTHR24381:SF393">
    <property type="entry name" value="CHROMATIN-LINKED ADAPTOR FOR MSL PROTEINS, ISOFORM B"/>
    <property type="match status" value="1"/>
</dbReference>
<keyword evidence="8" id="KW-0238">DNA-binding</keyword>
<dbReference type="SMART" id="SM00355">
    <property type="entry name" value="ZnF_C2H2"/>
    <property type="match status" value="4"/>
</dbReference>
<keyword evidence="10" id="KW-0539">Nucleus</keyword>
<feature type="domain" description="KRAB" evidence="14">
    <location>
        <begin position="37"/>
        <end position="108"/>
    </location>
</feature>
<dbReference type="Pfam" id="PF01352">
    <property type="entry name" value="KRAB"/>
    <property type="match status" value="1"/>
</dbReference>
<dbReference type="PROSITE" id="PS00028">
    <property type="entry name" value="ZINC_FINGER_C2H2_1"/>
    <property type="match status" value="3"/>
</dbReference>
<feature type="domain" description="C2H2-type" evidence="13">
    <location>
        <begin position="327"/>
        <end position="347"/>
    </location>
</feature>
<dbReference type="SUPFAM" id="SSF109640">
    <property type="entry name" value="KRAB domain (Kruppel-associated box)"/>
    <property type="match status" value="1"/>
</dbReference>
<keyword evidence="4" id="KW-0677">Repeat</keyword>
<dbReference type="InterPro" id="IPR013087">
    <property type="entry name" value="Znf_C2H2_type"/>
</dbReference>
<keyword evidence="16" id="KW-1185">Reference proteome</keyword>
<dbReference type="InterPro" id="IPR001909">
    <property type="entry name" value="KRAB"/>
</dbReference>
<dbReference type="SUPFAM" id="SSF57667">
    <property type="entry name" value="beta-beta-alpha zinc fingers"/>
    <property type="match status" value="3"/>
</dbReference>
<evidence type="ECO:0000256" key="3">
    <source>
        <dbReference type="ARBA" id="ARBA00022723"/>
    </source>
</evidence>
<evidence type="ECO:0000256" key="5">
    <source>
        <dbReference type="ARBA" id="ARBA00022771"/>
    </source>
</evidence>
<dbReference type="InterPro" id="IPR036051">
    <property type="entry name" value="KRAB_dom_sf"/>
</dbReference>
<dbReference type="PANTHER" id="PTHR24381">
    <property type="entry name" value="ZINC FINGER PROTEIN"/>
    <property type="match status" value="1"/>
</dbReference>
<dbReference type="Pfam" id="PF00096">
    <property type="entry name" value="zf-C2H2"/>
    <property type="match status" value="1"/>
</dbReference>
<feature type="non-terminal residue" evidence="15">
    <location>
        <position position="1"/>
    </location>
</feature>
<sequence>MADVRAVLEVLEQRLERTEAVLRDRPPWALLLPTVPVTLEDIVVHFSGEEWTSLDDGQRELYRTVMEDNYEMLVSLYCTMSKPEFLFRIESGEEFHVPAATGGLEGTDMSLEQAAEPDSLSCTSDGAVLEVKTESFEWTYRNPEEGSTPMVSDKCSALYVPHEAAAVPADLSQPAPSPSCPLSVCCLEAGNPNESPSPPPAADAEVEIPMEVAQQDVAVNELAVPETPLKGLEEEDIKDEECSGQSSEAGLPADPGKEATPDDCGAVAQADPSCTATAVGEPVEGSCVGQRNSTREKTYSCPVCRRNFLLEINLIIHQCSHSNWVPYICVHCGRSFMSKRKIRRHLRAREVLGLCQASEVECSVSQHQGCSTARRKPSTSRFPLSPGNVMYTCKECLENFSSQSFLILHQWQHSQHHLIFCPCCNQSFTWASEFVRCHQPHIGERPYQCGVCQKAFKRYQHLTMHQRVHERQSRPYPCSEPLPQAAAPV</sequence>
<evidence type="ECO:0000256" key="10">
    <source>
        <dbReference type="ARBA" id="ARBA00023242"/>
    </source>
</evidence>
<reference evidence="15 16" key="1">
    <citation type="submission" date="2019-09" db="EMBL/GenBank/DDBJ databases">
        <title>Bird 10,000 Genomes (B10K) Project - Family phase.</title>
        <authorList>
            <person name="Zhang G."/>
        </authorList>
    </citation>
    <scope>NUCLEOTIDE SEQUENCE [LARGE SCALE GENOMIC DNA]</scope>
    <source>
        <strain evidence="15">B10K-DU-017-47</strain>
    </source>
</reference>
<keyword evidence="6" id="KW-0862">Zinc</keyword>
<dbReference type="FunFam" id="3.30.160.60:FF:000070">
    <property type="entry name" value="zinc finger protein 689 isoform X1"/>
    <property type="match status" value="1"/>
</dbReference>
<evidence type="ECO:0000313" key="15">
    <source>
        <dbReference type="EMBL" id="NWS49398.1"/>
    </source>
</evidence>
<feature type="domain" description="C2H2-type" evidence="13">
    <location>
        <begin position="447"/>
        <end position="474"/>
    </location>
</feature>
<comment type="similarity">
    <text evidence="2">Belongs to the krueppel C2H2-type zinc-finger protein family.</text>
</comment>
<dbReference type="GO" id="GO:0008270">
    <property type="term" value="F:zinc ion binding"/>
    <property type="evidence" value="ECO:0007669"/>
    <property type="project" value="UniProtKB-KW"/>
</dbReference>
<organism evidence="15 16">
    <name type="scientific">Probosciger aterrimus</name>
    <name type="common">Palm cockatoo</name>
    <dbReference type="NCBI Taxonomy" id="141839"/>
    <lineage>
        <taxon>Eukaryota</taxon>
        <taxon>Metazoa</taxon>
        <taxon>Chordata</taxon>
        <taxon>Craniata</taxon>
        <taxon>Vertebrata</taxon>
        <taxon>Euteleostomi</taxon>
        <taxon>Archelosauria</taxon>
        <taxon>Archosauria</taxon>
        <taxon>Dinosauria</taxon>
        <taxon>Saurischia</taxon>
        <taxon>Theropoda</taxon>
        <taxon>Coelurosauria</taxon>
        <taxon>Aves</taxon>
        <taxon>Neognathae</taxon>
        <taxon>Neoaves</taxon>
        <taxon>Telluraves</taxon>
        <taxon>Australaves</taxon>
        <taxon>Psittaciformes</taxon>
        <taxon>Cacatuidae</taxon>
        <taxon>Probosciger</taxon>
    </lineage>
</organism>
<dbReference type="SMART" id="SM00349">
    <property type="entry name" value="KRAB"/>
    <property type="match status" value="1"/>
</dbReference>